<name>A0A423XCM8_9PEZI</name>
<dbReference type="STRING" id="1230097.A0A423XCM8"/>
<dbReference type="Gene3D" id="1.20.1280.50">
    <property type="match status" value="1"/>
</dbReference>
<organism evidence="2 3">
    <name type="scientific">Cytospora leucostoma</name>
    <dbReference type="NCBI Taxonomy" id="1230097"/>
    <lineage>
        <taxon>Eukaryota</taxon>
        <taxon>Fungi</taxon>
        <taxon>Dikarya</taxon>
        <taxon>Ascomycota</taxon>
        <taxon>Pezizomycotina</taxon>
        <taxon>Sordariomycetes</taxon>
        <taxon>Sordariomycetidae</taxon>
        <taxon>Diaporthales</taxon>
        <taxon>Cytosporaceae</taxon>
        <taxon>Cytospora</taxon>
    </lineage>
</organism>
<dbReference type="InterPro" id="IPR001810">
    <property type="entry name" value="F-box_dom"/>
</dbReference>
<evidence type="ECO:0000259" key="1">
    <source>
        <dbReference type="Pfam" id="PF12937"/>
    </source>
</evidence>
<accession>A0A423XCM8</accession>
<feature type="domain" description="F-box" evidence="1">
    <location>
        <begin position="22"/>
        <end position="65"/>
    </location>
</feature>
<dbReference type="OrthoDB" id="3800738at2759"/>
<dbReference type="SUPFAM" id="SSF81383">
    <property type="entry name" value="F-box domain"/>
    <property type="match status" value="1"/>
</dbReference>
<dbReference type="AlphaFoldDB" id="A0A423XCM8"/>
<reference evidence="2 3" key="1">
    <citation type="submission" date="2015-09" db="EMBL/GenBank/DDBJ databases">
        <title>Host preference determinants of Valsa canker pathogens revealed by comparative genomics.</title>
        <authorList>
            <person name="Yin Z."/>
            <person name="Huang L."/>
        </authorList>
    </citation>
    <scope>NUCLEOTIDE SEQUENCE [LARGE SCALE GENOMIC DNA]</scope>
    <source>
        <strain evidence="2 3">SXYLt</strain>
    </source>
</reference>
<dbReference type="Pfam" id="PF12937">
    <property type="entry name" value="F-box-like"/>
    <property type="match status" value="1"/>
</dbReference>
<dbReference type="InterPro" id="IPR036047">
    <property type="entry name" value="F-box-like_dom_sf"/>
</dbReference>
<comment type="caution">
    <text evidence="2">The sequence shown here is derived from an EMBL/GenBank/DDBJ whole genome shotgun (WGS) entry which is preliminary data.</text>
</comment>
<dbReference type="EMBL" id="LKEB01000017">
    <property type="protein sequence ID" value="ROW13808.1"/>
    <property type="molecule type" value="Genomic_DNA"/>
</dbReference>
<keyword evidence="3" id="KW-1185">Reference proteome</keyword>
<gene>
    <name evidence="2" type="ORF">VPNG_03625</name>
</gene>
<evidence type="ECO:0000313" key="2">
    <source>
        <dbReference type="EMBL" id="ROW13808.1"/>
    </source>
</evidence>
<dbReference type="Proteomes" id="UP000285146">
    <property type="component" value="Unassembled WGS sequence"/>
</dbReference>
<proteinExistence type="predicted"/>
<evidence type="ECO:0000313" key="3">
    <source>
        <dbReference type="Proteomes" id="UP000285146"/>
    </source>
</evidence>
<dbReference type="CDD" id="cd09917">
    <property type="entry name" value="F-box_SF"/>
    <property type="match status" value="1"/>
</dbReference>
<dbReference type="InParanoid" id="A0A423XCM8"/>
<sequence>MATADPPPAWVHRSCLSALAAPELLCRILLFLEPRDLLVNAPRVCKYWKEAIERDPELQRALFFRPWPPVRSDYKPDGPRVSDDVLNPFFADFLTPVPENISRKDRINSSGFKGKADLCGLFENCADSEIWRRPDASWRRMLIQQPPRDLVVIQKSTCGQPYDELRYYTAKQFRGALMSDLYHILWSYIHTSMTEGLLEEVAAEFEESSSCRGILACATRWFLMTGAGAECSLPRAPRRVDLPIFEKVTVMRLQERYFEGADRPMVLTLLDRCRDCRGQCRFCGPWMARYGQRRSAEAAIRLGFDESQKGAVEMWDDYALQQGGGCGDGGGEDVSERRSRREERMALRNQGWQTVYKADYTEDIFEYYNGALALVDLAR</sequence>
<protein>
    <recommendedName>
        <fullName evidence="1">F-box domain-containing protein</fullName>
    </recommendedName>
</protein>